<dbReference type="InterPro" id="IPR006566">
    <property type="entry name" value="FBD"/>
</dbReference>
<accession>A0A087FYE2</accession>
<reference evidence="3" key="1">
    <citation type="journal article" date="2015" name="Nat. Plants">
        <title>Genome expansion of Arabis alpina linked with retrotransposition and reduced symmetric DNA methylation.</title>
        <authorList>
            <person name="Willing E.M."/>
            <person name="Rawat V."/>
            <person name="Mandakova T."/>
            <person name="Maumus F."/>
            <person name="James G.V."/>
            <person name="Nordstroem K.J."/>
            <person name="Becker C."/>
            <person name="Warthmann N."/>
            <person name="Chica C."/>
            <person name="Szarzynska B."/>
            <person name="Zytnicki M."/>
            <person name="Albani M.C."/>
            <person name="Kiefer C."/>
            <person name="Bergonzi S."/>
            <person name="Castaings L."/>
            <person name="Mateos J.L."/>
            <person name="Berns M.C."/>
            <person name="Bujdoso N."/>
            <person name="Piofczyk T."/>
            <person name="de Lorenzo L."/>
            <person name="Barrero-Sicilia C."/>
            <person name="Mateos I."/>
            <person name="Piednoel M."/>
            <person name="Hagmann J."/>
            <person name="Chen-Min-Tao R."/>
            <person name="Iglesias-Fernandez R."/>
            <person name="Schuster S.C."/>
            <person name="Alonso-Blanco C."/>
            <person name="Roudier F."/>
            <person name="Carbonero P."/>
            <person name="Paz-Ares J."/>
            <person name="Davis S.J."/>
            <person name="Pecinka A."/>
            <person name="Quesneville H."/>
            <person name="Colot V."/>
            <person name="Lysak M.A."/>
            <person name="Weigel D."/>
            <person name="Coupland G."/>
            <person name="Schneeberger K."/>
        </authorList>
    </citation>
    <scope>NUCLEOTIDE SEQUENCE [LARGE SCALE GENOMIC DNA]</scope>
    <source>
        <strain evidence="3">cv. Pajares</strain>
    </source>
</reference>
<feature type="non-terminal residue" evidence="2">
    <location>
        <position position="1"/>
    </location>
</feature>
<dbReference type="InterPro" id="IPR055294">
    <property type="entry name" value="FBL60-like"/>
</dbReference>
<evidence type="ECO:0000313" key="3">
    <source>
        <dbReference type="Proteomes" id="UP000029120"/>
    </source>
</evidence>
<proteinExistence type="predicted"/>
<evidence type="ECO:0000259" key="1">
    <source>
        <dbReference type="SMART" id="SM00579"/>
    </source>
</evidence>
<dbReference type="PANTHER" id="PTHR31293:SF12">
    <property type="entry name" value="RNI-LIKE SUPERFAMILY PROTEIN"/>
    <property type="match status" value="1"/>
</dbReference>
<organism evidence="2 3">
    <name type="scientific">Arabis alpina</name>
    <name type="common">Alpine rock-cress</name>
    <dbReference type="NCBI Taxonomy" id="50452"/>
    <lineage>
        <taxon>Eukaryota</taxon>
        <taxon>Viridiplantae</taxon>
        <taxon>Streptophyta</taxon>
        <taxon>Embryophyta</taxon>
        <taxon>Tracheophyta</taxon>
        <taxon>Spermatophyta</taxon>
        <taxon>Magnoliopsida</taxon>
        <taxon>eudicotyledons</taxon>
        <taxon>Gunneridae</taxon>
        <taxon>Pentapetalae</taxon>
        <taxon>rosids</taxon>
        <taxon>malvids</taxon>
        <taxon>Brassicales</taxon>
        <taxon>Brassicaceae</taxon>
        <taxon>Arabideae</taxon>
        <taxon>Arabis</taxon>
    </lineage>
</organism>
<dbReference type="Gramene" id="KFK22644">
    <property type="protein sequence ID" value="KFK22644"/>
    <property type="gene ID" value="AALP_AAs42053U000100"/>
</dbReference>
<dbReference type="EMBL" id="KL987026">
    <property type="protein sequence ID" value="KFK22644.1"/>
    <property type="molecule type" value="Genomic_DNA"/>
</dbReference>
<feature type="domain" description="FBD" evidence="1">
    <location>
        <begin position="56"/>
        <end position="138"/>
    </location>
</feature>
<evidence type="ECO:0000313" key="2">
    <source>
        <dbReference type="EMBL" id="KFK22644.1"/>
    </source>
</evidence>
<protein>
    <recommendedName>
        <fullName evidence="1">FBD domain-containing protein</fullName>
    </recommendedName>
</protein>
<sequence length="143" mass="16299">VQILYLSATTLEVIAFCCKAISVFANLIHLTIDTDNEGLCYEDRTNHCKPWEVTRTCLSSSPVKMLKVLKFGEIYNLEEGDVMDKQKEVIKYLLETMPNLEQVMIYYDTSIDDDPSILSTEIQKLEEVALSKCKIQVLPDNIS</sequence>
<name>A0A087FYE2_ARAAL</name>
<dbReference type="PANTHER" id="PTHR31293">
    <property type="entry name" value="RNI-LIKE SUPERFAMILY PROTEIN"/>
    <property type="match status" value="1"/>
</dbReference>
<dbReference type="OrthoDB" id="612216at2759"/>
<dbReference type="AlphaFoldDB" id="A0A087FYE2"/>
<dbReference type="Proteomes" id="UP000029120">
    <property type="component" value="Unassembled WGS sequence"/>
</dbReference>
<gene>
    <name evidence="2" type="ORF">AALP_AAs42053U000100</name>
</gene>
<keyword evidence="3" id="KW-1185">Reference proteome</keyword>
<dbReference type="SMART" id="SM00579">
    <property type="entry name" value="FBD"/>
    <property type="match status" value="1"/>
</dbReference>